<protein>
    <submittedName>
        <fullName evidence="1">Uncharacterized protein</fullName>
    </submittedName>
</protein>
<reference evidence="1 2" key="1">
    <citation type="submission" date="2024-05" db="EMBL/GenBank/DDBJ databases">
        <title>Genome sequencing and assembly of Indian major carp, Cirrhinus mrigala (Hamilton, 1822).</title>
        <authorList>
            <person name="Mohindra V."/>
            <person name="Chowdhury L.M."/>
            <person name="Lal K."/>
            <person name="Jena J.K."/>
        </authorList>
    </citation>
    <scope>NUCLEOTIDE SEQUENCE [LARGE SCALE GENOMIC DNA]</scope>
    <source>
        <strain evidence="1">CM1030</strain>
        <tissue evidence="1">Blood</tissue>
    </source>
</reference>
<dbReference type="EMBL" id="JAMKFB020000004">
    <property type="protein sequence ID" value="KAL0194606.1"/>
    <property type="molecule type" value="Genomic_DNA"/>
</dbReference>
<name>A0ABD0R7Y7_CIRMR</name>
<feature type="non-terminal residue" evidence="1">
    <location>
        <position position="1"/>
    </location>
</feature>
<gene>
    <name evidence="1" type="ORF">M9458_008178</name>
</gene>
<sequence>LKPATNGRPRAIIARLRHYQTKEQNQPLIYMGARVSIYPDLTTDTLKKRQVFNSIREKCRAMKIRCGFLFPARFIVTVGDITATFEAPEAANEFLSDKVVEWSGGSQES</sequence>
<organism evidence="1 2">
    <name type="scientific">Cirrhinus mrigala</name>
    <name type="common">Mrigala</name>
    <dbReference type="NCBI Taxonomy" id="683832"/>
    <lineage>
        <taxon>Eukaryota</taxon>
        <taxon>Metazoa</taxon>
        <taxon>Chordata</taxon>
        <taxon>Craniata</taxon>
        <taxon>Vertebrata</taxon>
        <taxon>Euteleostomi</taxon>
        <taxon>Actinopterygii</taxon>
        <taxon>Neopterygii</taxon>
        <taxon>Teleostei</taxon>
        <taxon>Ostariophysi</taxon>
        <taxon>Cypriniformes</taxon>
        <taxon>Cyprinidae</taxon>
        <taxon>Labeoninae</taxon>
        <taxon>Labeonini</taxon>
        <taxon>Cirrhinus</taxon>
    </lineage>
</organism>
<dbReference type="AlphaFoldDB" id="A0ABD0R7Y7"/>
<evidence type="ECO:0000313" key="1">
    <source>
        <dbReference type="EMBL" id="KAL0194606.1"/>
    </source>
</evidence>
<accession>A0ABD0R7Y7</accession>
<evidence type="ECO:0000313" key="2">
    <source>
        <dbReference type="Proteomes" id="UP001529510"/>
    </source>
</evidence>
<keyword evidence="2" id="KW-1185">Reference proteome</keyword>
<dbReference type="Proteomes" id="UP001529510">
    <property type="component" value="Unassembled WGS sequence"/>
</dbReference>
<dbReference type="InterPro" id="IPR042566">
    <property type="entry name" value="L1_C"/>
</dbReference>
<comment type="caution">
    <text evidence="1">The sequence shown here is derived from an EMBL/GenBank/DDBJ whole genome shotgun (WGS) entry which is preliminary data.</text>
</comment>
<dbReference type="Gene3D" id="3.30.250.20">
    <property type="entry name" value="L1 transposable element, C-terminal domain"/>
    <property type="match status" value="1"/>
</dbReference>
<proteinExistence type="predicted"/>